<name>T2JLT8_CROWT</name>
<sequence>MNKKQRKIYDTLFKEPMRDDILWHDVITLIKAIGGSATQEDNLGFRFELKTLSLNIYTPHPQKELKRYQVKAIREFYLRQGLTHEIQRI</sequence>
<proteinExistence type="predicted"/>
<gene>
    <name evidence="1" type="ORF">CWATWH0402_4116</name>
</gene>
<dbReference type="RefSeq" id="WP_048325134.1">
    <property type="nucleotide sequence ID" value="NZ_CAQN01000481.1"/>
</dbReference>
<organism evidence="1 2">
    <name type="scientific">Crocosphaera watsonii WH 0402</name>
    <dbReference type="NCBI Taxonomy" id="1284629"/>
    <lineage>
        <taxon>Bacteria</taxon>
        <taxon>Bacillati</taxon>
        <taxon>Cyanobacteriota</taxon>
        <taxon>Cyanophyceae</taxon>
        <taxon>Oscillatoriophycideae</taxon>
        <taxon>Chroococcales</taxon>
        <taxon>Aphanothecaceae</taxon>
        <taxon>Crocosphaera</taxon>
    </lineage>
</organism>
<accession>T2JLT8</accession>
<reference evidence="1 2" key="1">
    <citation type="submission" date="2013-01" db="EMBL/GenBank/DDBJ databases">
        <authorList>
            <person name="Bench S."/>
        </authorList>
    </citation>
    <scope>NUCLEOTIDE SEQUENCE [LARGE SCALE GENOMIC DNA]</scope>
    <source>
        <strain evidence="1 2">WH 0402</strain>
    </source>
</reference>
<protein>
    <submittedName>
        <fullName evidence="1">HicA protein</fullName>
    </submittedName>
</protein>
<reference evidence="1 2" key="2">
    <citation type="submission" date="2013-09" db="EMBL/GenBank/DDBJ databases">
        <title>Whole genome comparison of six Crocosphaera watsonii strains with differing phenotypes.</title>
        <authorList>
            <person name="Bench S.R."/>
            <person name="Heller P."/>
            <person name="Frank I."/>
            <person name="Arciniega M."/>
            <person name="Shilova I.N."/>
            <person name="Zehr J.P."/>
        </authorList>
    </citation>
    <scope>NUCLEOTIDE SEQUENCE [LARGE SCALE GENOMIC DNA]</scope>
    <source>
        <strain evidence="1 2">WH 0402</strain>
    </source>
</reference>
<dbReference type="AlphaFoldDB" id="T2JLT8"/>
<evidence type="ECO:0000313" key="2">
    <source>
        <dbReference type="Proteomes" id="UP000018130"/>
    </source>
</evidence>
<dbReference type="Proteomes" id="UP000018130">
    <property type="component" value="Unassembled WGS sequence"/>
</dbReference>
<dbReference type="EMBL" id="CAQN01000481">
    <property type="protein sequence ID" value="CCQ66808.1"/>
    <property type="molecule type" value="Genomic_DNA"/>
</dbReference>
<comment type="caution">
    <text evidence="1">The sequence shown here is derived from an EMBL/GenBank/DDBJ whole genome shotgun (WGS) entry which is preliminary data.</text>
</comment>
<evidence type="ECO:0000313" key="1">
    <source>
        <dbReference type="EMBL" id="CCQ66808.1"/>
    </source>
</evidence>